<organism evidence="4 5">
    <name type="scientific">Clostridium beijerinckii</name>
    <name type="common">Clostridium MP</name>
    <dbReference type="NCBI Taxonomy" id="1520"/>
    <lineage>
        <taxon>Bacteria</taxon>
        <taxon>Bacillati</taxon>
        <taxon>Bacillota</taxon>
        <taxon>Clostridia</taxon>
        <taxon>Eubacteriales</taxon>
        <taxon>Clostridiaceae</taxon>
        <taxon>Clostridium</taxon>
    </lineage>
</organism>
<keyword evidence="1" id="KW-0732">Signal</keyword>
<dbReference type="PANTHER" id="PTHR35936:SF17">
    <property type="entry name" value="ARGININE-BINDING EXTRACELLULAR PROTEIN ARTP"/>
    <property type="match status" value="1"/>
</dbReference>
<dbReference type="Gene3D" id="3.40.190.10">
    <property type="entry name" value="Periplasmic binding protein-like II"/>
    <property type="match status" value="2"/>
</dbReference>
<dbReference type="Proteomes" id="UP000190973">
    <property type="component" value="Unassembled WGS sequence"/>
</dbReference>
<reference evidence="4 5" key="1">
    <citation type="submission" date="2016-05" db="EMBL/GenBank/DDBJ databases">
        <title>Microbial solvent formation.</title>
        <authorList>
            <person name="Poehlein A."/>
            <person name="Montoya Solano J.D."/>
            <person name="Flitsch S."/>
            <person name="Krabben P."/>
            <person name="Duerre P."/>
            <person name="Daniel R."/>
        </authorList>
    </citation>
    <scope>NUCLEOTIDE SEQUENCE [LARGE SCALE GENOMIC DNA]</scope>
    <source>
        <strain evidence="4 5">DSM 53</strain>
    </source>
</reference>
<keyword evidence="2" id="KW-1133">Transmembrane helix</keyword>
<protein>
    <submittedName>
        <fullName evidence="4">ABC transporter glutamine-binding protein GlnH</fullName>
    </submittedName>
</protein>
<evidence type="ECO:0000256" key="2">
    <source>
        <dbReference type="SAM" id="Phobius"/>
    </source>
</evidence>
<gene>
    <name evidence="4" type="primary">glnH_2</name>
    <name evidence="4" type="ORF">CLBCK_42720</name>
</gene>
<dbReference type="InterPro" id="IPR001638">
    <property type="entry name" value="Solute-binding_3/MltF_N"/>
</dbReference>
<accession>A0A1S8RUG5</accession>
<feature type="transmembrane region" description="Helical" evidence="2">
    <location>
        <begin position="6"/>
        <end position="28"/>
    </location>
</feature>
<dbReference type="AlphaFoldDB" id="A0A1S8RUG5"/>
<keyword evidence="2" id="KW-0812">Transmembrane</keyword>
<dbReference type="PROSITE" id="PS51257">
    <property type="entry name" value="PROKAR_LIPOPROTEIN"/>
    <property type="match status" value="1"/>
</dbReference>
<sequence length="280" mass="31011">MKKIVTLIAIINLIGIIIGCGTGTMEAAMANNSIKKDKFQTITEKGVITVASAYGVPFFYINPETNKISGIDADIVTEIAKRLGINKIEMKKIPFSDLLEKLNTDESIDMVASGIYITPEREKLVTFTEPLYKETEAVIVRKFSKINFISDLKNAVVGVEKGTSFEYLAKKWKENNLIKDIMFFENSSELLNAINSGKVDAGISDSVVVNYLLLKDKKLLLRTLKDYTPEIPGAIGIAVRKDEISLLNALNKTINDMKTDGTLYTILVDNGLDKSNMVEN</sequence>
<dbReference type="PANTHER" id="PTHR35936">
    <property type="entry name" value="MEMBRANE-BOUND LYTIC MUREIN TRANSGLYCOSYLASE F"/>
    <property type="match status" value="1"/>
</dbReference>
<feature type="domain" description="Solute-binding protein family 3/N-terminal" evidence="3">
    <location>
        <begin position="47"/>
        <end position="274"/>
    </location>
</feature>
<comment type="caution">
    <text evidence="4">The sequence shown here is derived from an EMBL/GenBank/DDBJ whole genome shotgun (WGS) entry which is preliminary data.</text>
</comment>
<name>A0A1S8RUG5_CLOBE</name>
<evidence type="ECO:0000256" key="1">
    <source>
        <dbReference type="ARBA" id="ARBA00022729"/>
    </source>
</evidence>
<proteinExistence type="predicted"/>
<evidence type="ECO:0000313" key="5">
    <source>
        <dbReference type="Proteomes" id="UP000190973"/>
    </source>
</evidence>
<dbReference type="SUPFAM" id="SSF53850">
    <property type="entry name" value="Periplasmic binding protein-like II"/>
    <property type="match status" value="1"/>
</dbReference>
<evidence type="ECO:0000259" key="3">
    <source>
        <dbReference type="SMART" id="SM00062"/>
    </source>
</evidence>
<dbReference type="EMBL" id="LZZI01000120">
    <property type="protein sequence ID" value="OOM56857.1"/>
    <property type="molecule type" value="Genomic_DNA"/>
</dbReference>
<evidence type="ECO:0000313" key="4">
    <source>
        <dbReference type="EMBL" id="OOM56857.1"/>
    </source>
</evidence>
<dbReference type="SMART" id="SM00062">
    <property type="entry name" value="PBPb"/>
    <property type="match status" value="1"/>
</dbReference>
<keyword evidence="2" id="KW-0472">Membrane</keyword>
<dbReference type="Pfam" id="PF00497">
    <property type="entry name" value="SBP_bac_3"/>
    <property type="match status" value="1"/>
</dbReference>
<dbReference type="RefSeq" id="WP_077840517.1">
    <property type="nucleotide sequence ID" value="NZ_JABTAE010000001.1"/>
</dbReference>
<dbReference type="CDD" id="cd13530">
    <property type="entry name" value="PBP2_peptides_like"/>
    <property type="match status" value="1"/>
</dbReference>